<feature type="compositionally biased region" description="Basic and acidic residues" evidence="1">
    <location>
        <begin position="662"/>
        <end position="682"/>
    </location>
</feature>
<feature type="compositionally biased region" description="Low complexity" evidence="1">
    <location>
        <begin position="7"/>
        <end position="19"/>
    </location>
</feature>
<feature type="compositionally biased region" description="Polar residues" evidence="1">
    <location>
        <begin position="136"/>
        <end position="155"/>
    </location>
</feature>
<feature type="compositionally biased region" description="Acidic residues" evidence="1">
    <location>
        <begin position="520"/>
        <end position="537"/>
    </location>
</feature>
<feature type="region of interest" description="Disordered" evidence="1">
    <location>
        <begin position="391"/>
        <end position="440"/>
    </location>
</feature>
<feature type="region of interest" description="Disordered" evidence="1">
    <location>
        <begin position="242"/>
        <end position="377"/>
    </location>
</feature>
<sequence>MVLPYGQSRSSTPSPTTRPQMPPSPSYLVRRASSKPRSQRDASEETEARTTLPKTPPLKDGCWRDFSENTEETEETPRGQKRSDGALPSSPTLQRGADRETMGRWQDYRDRRLSIESSSIHSDDLDRTRWTGLGGTESSDGESISQGSFEDNNGHMSKIADSDDEEFGVGVAYSSAALSRRAEIVLANAKKRLNLMEGNLRGARDALPAPLTFQNLARAASVGSHDMGSKRRLVSDTRLTLGRFDDLQSPPLSPTDSRRDSNMFSEPAIARSQSISHAPPRRLIGDVRMPRMPGSNASTSSDYTRSRPLRGSRSQEVIRDSSWATRDPLRRTSPEAARSPSLETLPEGESSSHESSPWTHSHNHALHRSQSTTGDLRDQMQDLKGRISSLRERAREDSMRRRSLQSLRESSAFTAADVRDDSIEGTEQQPHSDDSGVRFNPAALSAEKHRALNALNESRARDLTRTENSLRSRQAITRNESNDEESEYEDAEETRHRSRPASSLLESPVPSRTRYTNESQESETDGESIYEEPEYEPVAERHEDRADAFDYQNFFLHSAVGTYGQPTRRSSVSSTGSADTARGPAPNDSQEPPATPETPEALRKIERAMHRRVLSKDSVASMATFATAAEGQDDESKGQHYSQGHNWPIPAIEAHRPNRQANGERTDSGYGSPERRVGKPDA</sequence>
<feature type="region of interest" description="Disordered" evidence="1">
    <location>
        <begin position="452"/>
        <end position="545"/>
    </location>
</feature>
<dbReference type="EMBL" id="JAVRRA010008331">
    <property type="protein sequence ID" value="KAK5256986.1"/>
    <property type="molecule type" value="Genomic_DNA"/>
</dbReference>
<feature type="compositionally biased region" description="Basic and acidic residues" evidence="1">
    <location>
        <begin position="391"/>
        <end position="400"/>
    </location>
</feature>
<feature type="region of interest" description="Disordered" evidence="1">
    <location>
        <begin position="560"/>
        <end position="682"/>
    </location>
</feature>
<reference evidence="2 3" key="1">
    <citation type="submission" date="2023-08" db="EMBL/GenBank/DDBJ databases">
        <title>Black Yeasts Isolated from many extreme environments.</title>
        <authorList>
            <person name="Coleine C."/>
            <person name="Stajich J.E."/>
            <person name="Selbmann L."/>
        </authorList>
    </citation>
    <scope>NUCLEOTIDE SEQUENCE [LARGE SCALE GENOMIC DNA]</scope>
    <source>
        <strain evidence="2 3">CCFEE 536</strain>
    </source>
</reference>
<feature type="compositionally biased region" description="Basic and acidic residues" evidence="1">
    <location>
        <begin position="96"/>
        <end position="105"/>
    </location>
</feature>
<accession>A0ABR0LZ64</accession>
<keyword evidence="3" id="KW-1185">Reference proteome</keyword>
<evidence type="ECO:0000313" key="3">
    <source>
        <dbReference type="Proteomes" id="UP001357485"/>
    </source>
</evidence>
<feature type="region of interest" description="Disordered" evidence="1">
    <location>
        <begin position="1"/>
        <end position="105"/>
    </location>
</feature>
<evidence type="ECO:0000313" key="2">
    <source>
        <dbReference type="EMBL" id="KAK5256986.1"/>
    </source>
</evidence>
<feature type="compositionally biased region" description="Polar residues" evidence="1">
    <location>
        <begin position="564"/>
        <end position="578"/>
    </location>
</feature>
<feature type="compositionally biased region" description="Acidic residues" evidence="1">
    <location>
        <begin position="482"/>
        <end position="492"/>
    </location>
</feature>
<comment type="caution">
    <text evidence="2">The sequence shown here is derived from an EMBL/GenBank/DDBJ whole genome shotgun (WGS) entry which is preliminary data.</text>
</comment>
<evidence type="ECO:0000256" key="1">
    <source>
        <dbReference type="SAM" id="MobiDB-lite"/>
    </source>
</evidence>
<protein>
    <recommendedName>
        <fullName evidence="4">DUF4048 domain-containing protein</fullName>
    </recommendedName>
</protein>
<feature type="compositionally biased region" description="Basic and acidic residues" evidence="1">
    <location>
        <begin position="458"/>
        <end position="470"/>
    </location>
</feature>
<organism evidence="2 3">
    <name type="scientific">Cryomyces antarcticus</name>
    <dbReference type="NCBI Taxonomy" id="329879"/>
    <lineage>
        <taxon>Eukaryota</taxon>
        <taxon>Fungi</taxon>
        <taxon>Dikarya</taxon>
        <taxon>Ascomycota</taxon>
        <taxon>Pezizomycotina</taxon>
        <taxon>Dothideomycetes</taxon>
        <taxon>Dothideomycetes incertae sedis</taxon>
        <taxon>Cryomyces</taxon>
    </lineage>
</organism>
<feature type="compositionally biased region" description="Low complexity" evidence="1">
    <location>
        <begin position="347"/>
        <end position="360"/>
    </location>
</feature>
<gene>
    <name evidence="2" type="ORF">LTR16_001911</name>
</gene>
<feature type="compositionally biased region" description="Basic and acidic residues" evidence="1">
    <location>
        <begin position="75"/>
        <end position="84"/>
    </location>
</feature>
<name>A0ABR0LZ64_9PEZI</name>
<proteinExistence type="predicted"/>
<evidence type="ECO:0008006" key="4">
    <source>
        <dbReference type="Google" id="ProtNLM"/>
    </source>
</evidence>
<feature type="region of interest" description="Disordered" evidence="1">
    <location>
        <begin position="120"/>
        <end position="155"/>
    </location>
</feature>
<dbReference type="Proteomes" id="UP001357485">
    <property type="component" value="Unassembled WGS sequence"/>
</dbReference>
<feature type="non-terminal residue" evidence="2">
    <location>
        <position position="682"/>
    </location>
</feature>
<feature type="compositionally biased region" description="Basic and acidic residues" evidence="1">
    <location>
        <begin position="38"/>
        <end position="48"/>
    </location>
</feature>